<dbReference type="Pfam" id="PF12893">
    <property type="entry name" value="Lumazine_bd_2"/>
    <property type="match status" value="1"/>
</dbReference>
<dbReference type="EMBL" id="WELC01000002">
    <property type="protein sequence ID" value="KAB7632681.1"/>
    <property type="molecule type" value="Genomic_DNA"/>
</dbReference>
<dbReference type="OrthoDB" id="5676998at2"/>
<protein>
    <submittedName>
        <fullName evidence="3">Putative lumazine-binding protein</fullName>
    </submittedName>
</protein>
<evidence type="ECO:0000313" key="2">
    <source>
        <dbReference type="EMBL" id="KAB7632681.1"/>
    </source>
</evidence>
<reference evidence="3 4" key="1">
    <citation type="submission" date="2018-10" db="EMBL/GenBank/DDBJ databases">
        <title>Comparative analysis of microorganisms from saline springs in Andes Mountain Range, Colombia.</title>
        <authorList>
            <person name="Rubin E."/>
        </authorList>
    </citation>
    <scope>NUCLEOTIDE SEQUENCE [LARGE SCALE GENOMIC DNA]</scope>
    <source>
        <strain evidence="3 4">USBA GBX 843</strain>
    </source>
</reference>
<feature type="signal peptide" evidence="1">
    <location>
        <begin position="1"/>
        <end position="24"/>
    </location>
</feature>
<reference evidence="2 5" key="2">
    <citation type="submission" date="2019-10" db="EMBL/GenBank/DDBJ databases">
        <title>Halotolerant bacteria associated to Saharan-endemic halophytes Stipa tenacissima L. and Atriplex halimus L mitigate salt stress and promote growth of tomato plants.</title>
        <authorList>
            <person name="Dif G."/>
        </authorList>
    </citation>
    <scope>NUCLEOTIDE SEQUENCE [LARGE SCALE GENOMIC DNA]</scope>
    <source>
        <strain evidence="2 5">IS26</strain>
    </source>
</reference>
<organism evidence="3 4">
    <name type="scientific">Stenotrophomonas rhizophila</name>
    <dbReference type="NCBI Taxonomy" id="216778"/>
    <lineage>
        <taxon>Bacteria</taxon>
        <taxon>Pseudomonadati</taxon>
        <taxon>Pseudomonadota</taxon>
        <taxon>Gammaproteobacteria</taxon>
        <taxon>Lysobacterales</taxon>
        <taxon>Lysobacteraceae</taxon>
        <taxon>Stenotrophomonas</taxon>
    </lineage>
</organism>
<dbReference type="Proteomes" id="UP000274786">
    <property type="component" value="Unassembled WGS sequence"/>
</dbReference>
<dbReference type="RefSeq" id="WP_121040371.1">
    <property type="nucleotide sequence ID" value="NZ_RCDC01000004.1"/>
</dbReference>
<dbReference type="InterPro" id="IPR039437">
    <property type="entry name" value="FrzH/put_lumazine-bd"/>
</dbReference>
<comment type="caution">
    <text evidence="3">The sequence shown here is derived from an EMBL/GenBank/DDBJ whole genome shotgun (WGS) entry which is preliminary data.</text>
</comment>
<dbReference type="EMBL" id="RCDC01000004">
    <property type="protein sequence ID" value="RLK57551.1"/>
    <property type="molecule type" value="Genomic_DNA"/>
</dbReference>
<evidence type="ECO:0000313" key="5">
    <source>
        <dbReference type="Proteomes" id="UP000449004"/>
    </source>
</evidence>
<proteinExistence type="predicted"/>
<accession>A0A498CJL2</accession>
<name>A0A498CJL2_9GAMM</name>
<evidence type="ECO:0000256" key="1">
    <source>
        <dbReference type="SAM" id="SignalP"/>
    </source>
</evidence>
<dbReference type="SUPFAM" id="SSF54427">
    <property type="entry name" value="NTF2-like"/>
    <property type="match status" value="1"/>
</dbReference>
<evidence type="ECO:0000313" key="3">
    <source>
        <dbReference type="EMBL" id="RLK57551.1"/>
    </source>
</evidence>
<dbReference type="AlphaFoldDB" id="A0A498CJL2"/>
<feature type="chain" id="PRO_5036356131" evidence="1">
    <location>
        <begin position="25"/>
        <end position="148"/>
    </location>
</feature>
<evidence type="ECO:0000313" key="4">
    <source>
        <dbReference type="Proteomes" id="UP000274786"/>
    </source>
</evidence>
<keyword evidence="1" id="KW-0732">Signal</keyword>
<dbReference type="InterPro" id="IPR032710">
    <property type="entry name" value="NTF2-like_dom_sf"/>
</dbReference>
<sequence length="148" mass="16379">MKVSIRSVGLAASLFLLLPTSAMAQSTDREAVDKVMQTFMRAYITADNTLAKDVFRADGVMIGYSEARGSALQMRTGEQFAEGFNGTPAANEAQRKRRYEIVDMATNLAAVRVMLDYPGWDGVDYVVLLKTDGQWKIMSKSWTGQIKP</sequence>
<dbReference type="Proteomes" id="UP000449004">
    <property type="component" value="Unassembled WGS sequence"/>
</dbReference>
<gene>
    <name evidence="3" type="ORF">BCL79_1958</name>
    <name evidence="2" type="ORF">F9K92_02220</name>
</gene>
<dbReference type="Gene3D" id="3.10.450.50">
    <property type="match status" value="1"/>
</dbReference>